<feature type="compositionally biased region" description="Polar residues" evidence="4">
    <location>
        <begin position="242"/>
        <end position="257"/>
    </location>
</feature>
<evidence type="ECO:0000256" key="3">
    <source>
        <dbReference type="ARBA" id="ARBA00025428"/>
    </source>
</evidence>
<dbReference type="InterPro" id="IPR037140">
    <property type="entry name" value="VHL_beta_dom_sf"/>
</dbReference>
<dbReference type="STRING" id="3055.A0A2K3CTQ3"/>
<dbReference type="InParanoid" id="A0A2K3CTQ3"/>
<dbReference type="InterPro" id="IPR003729">
    <property type="entry name" value="Bi_nuclease_dom"/>
</dbReference>
<dbReference type="PANTHER" id="PTHR15160:SF1">
    <property type="entry name" value="VON HIPPEL-LINDAU DISEASE TUMOR SUPPRESSOR"/>
    <property type="match status" value="1"/>
</dbReference>
<dbReference type="PROSITE" id="PS51658">
    <property type="entry name" value="BFN"/>
    <property type="match status" value="1"/>
</dbReference>
<evidence type="ECO:0000256" key="2">
    <source>
        <dbReference type="ARBA" id="ARBA00010057"/>
    </source>
</evidence>
<dbReference type="RefSeq" id="XP_001701489.2">
    <property type="nucleotide sequence ID" value="XM_001701437.3"/>
</dbReference>
<keyword evidence="7" id="KW-1185">Reference proteome</keyword>
<feature type="region of interest" description="Disordered" evidence="4">
    <location>
        <begin position="397"/>
        <end position="423"/>
    </location>
</feature>
<accession>A0A2K3CTQ3</accession>
<dbReference type="CDD" id="cd05468">
    <property type="entry name" value="pVHL"/>
    <property type="match status" value="1"/>
</dbReference>
<dbReference type="Gene3D" id="2.60.40.780">
    <property type="entry name" value="von Hippel-Lindau disease tumour suppressor, beta domain"/>
    <property type="match status" value="1"/>
</dbReference>
<feature type="region of interest" description="Disordered" evidence="4">
    <location>
        <begin position="464"/>
        <end position="484"/>
    </location>
</feature>
<dbReference type="AlphaFoldDB" id="A0A2K3CTQ3"/>
<dbReference type="PANTHER" id="PTHR15160">
    <property type="entry name" value="VON HIPPEL-LINDAU PROTEIN"/>
    <property type="match status" value="1"/>
</dbReference>
<dbReference type="GO" id="GO:0030891">
    <property type="term" value="C:VCB complex"/>
    <property type="evidence" value="ECO:0000318"/>
    <property type="project" value="GO_Central"/>
</dbReference>
<dbReference type="Proteomes" id="UP000006906">
    <property type="component" value="Chromosome 16"/>
</dbReference>
<dbReference type="SUPFAM" id="SSF103256">
    <property type="entry name" value="Hypothetical protein TM0160"/>
    <property type="match status" value="1"/>
</dbReference>
<dbReference type="Gramene" id="PNW71662">
    <property type="protein sequence ID" value="PNW71662"/>
    <property type="gene ID" value="CHLRE_16g663700v5"/>
</dbReference>
<dbReference type="KEGG" id="cre:CHLRE_16g663700v5"/>
<protein>
    <recommendedName>
        <fullName evidence="5">BFN domain-containing protein</fullName>
    </recommendedName>
</protein>
<dbReference type="InterPro" id="IPR022772">
    <property type="entry name" value="VHL_tumour_suppress_b/a_dom"/>
</dbReference>
<dbReference type="ExpressionAtlas" id="A0A2K3CTQ3">
    <property type="expression patterns" value="baseline and differential"/>
</dbReference>
<evidence type="ECO:0000256" key="4">
    <source>
        <dbReference type="SAM" id="MobiDB-lite"/>
    </source>
</evidence>
<dbReference type="InterPro" id="IPR024053">
    <property type="entry name" value="VHL_beta_dom"/>
</dbReference>
<feature type="domain" description="BFN" evidence="5">
    <location>
        <begin position="303"/>
        <end position="458"/>
    </location>
</feature>
<dbReference type="GeneID" id="5727032"/>
<dbReference type="EMBL" id="CM008977">
    <property type="protein sequence ID" value="PNW71662.1"/>
    <property type="molecule type" value="Genomic_DNA"/>
</dbReference>
<feature type="compositionally biased region" description="Low complexity" evidence="4">
    <location>
        <begin position="226"/>
        <end position="236"/>
    </location>
</feature>
<dbReference type="GO" id="GO:0005634">
    <property type="term" value="C:nucleus"/>
    <property type="evidence" value="ECO:0000318"/>
    <property type="project" value="GO_Central"/>
</dbReference>
<name>A0A2K3CTQ3_CHLRE</name>
<feature type="region of interest" description="Disordered" evidence="4">
    <location>
        <begin position="226"/>
        <end position="291"/>
    </location>
</feature>
<evidence type="ECO:0000256" key="1">
    <source>
        <dbReference type="ARBA" id="ARBA00009095"/>
    </source>
</evidence>
<feature type="compositionally biased region" description="Low complexity" evidence="4">
    <location>
        <begin position="412"/>
        <end position="422"/>
    </location>
</feature>
<dbReference type="GO" id="GO:0004518">
    <property type="term" value="F:nuclease activity"/>
    <property type="evidence" value="ECO:0007669"/>
    <property type="project" value="InterPro"/>
</dbReference>
<proteinExistence type="inferred from homology"/>
<evidence type="ECO:0000313" key="6">
    <source>
        <dbReference type="EMBL" id="PNW71662.1"/>
    </source>
</evidence>
<reference evidence="6 7" key="1">
    <citation type="journal article" date="2007" name="Science">
        <title>The Chlamydomonas genome reveals the evolution of key animal and plant functions.</title>
        <authorList>
            <person name="Merchant S.S."/>
            <person name="Prochnik S.E."/>
            <person name="Vallon O."/>
            <person name="Harris E.H."/>
            <person name="Karpowicz S.J."/>
            <person name="Witman G.B."/>
            <person name="Terry A."/>
            <person name="Salamov A."/>
            <person name="Fritz-Laylin L.K."/>
            <person name="Marechal-Drouard L."/>
            <person name="Marshall W.F."/>
            <person name="Qu L.H."/>
            <person name="Nelson D.R."/>
            <person name="Sanderfoot A.A."/>
            <person name="Spalding M.H."/>
            <person name="Kapitonov V.V."/>
            <person name="Ren Q."/>
            <person name="Ferris P."/>
            <person name="Lindquist E."/>
            <person name="Shapiro H."/>
            <person name="Lucas S.M."/>
            <person name="Grimwood J."/>
            <person name="Schmutz J."/>
            <person name="Cardol P."/>
            <person name="Cerutti H."/>
            <person name="Chanfreau G."/>
            <person name="Chen C.L."/>
            <person name="Cognat V."/>
            <person name="Croft M.T."/>
            <person name="Dent R."/>
            <person name="Dutcher S."/>
            <person name="Fernandez E."/>
            <person name="Fukuzawa H."/>
            <person name="Gonzalez-Ballester D."/>
            <person name="Gonzalez-Halphen D."/>
            <person name="Hallmann A."/>
            <person name="Hanikenne M."/>
            <person name="Hippler M."/>
            <person name="Inwood W."/>
            <person name="Jabbari K."/>
            <person name="Kalanon M."/>
            <person name="Kuras R."/>
            <person name="Lefebvre P.A."/>
            <person name="Lemaire S.D."/>
            <person name="Lobanov A.V."/>
            <person name="Lohr M."/>
            <person name="Manuell A."/>
            <person name="Meier I."/>
            <person name="Mets L."/>
            <person name="Mittag M."/>
            <person name="Mittelmeier T."/>
            <person name="Moroney J.V."/>
            <person name="Moseley J."/>
            <person name="Napoli C."/>
            <person name="Nedelcu A.M."/>
            <person name="Niyogi K."/>
            <person name="Novoselov S.V."/>
            <person name="Paulsen I.T."/>
            <person name="Pazour G."/>
            <person name="Purton S."/>
            <person name="Ral J.P."/>
            <person name="Riano-Pachon D.M."/>
            <person name="Riekhof W."/>
            <person name="Rymarquis L."/>
            <person name="Schroda M."/>
            <person name="Stern D."/>
            <person name="Umen J."/>
            <person name="Willows R."/>
            <person name="Wilson N."/>
            <person name="Zimmer S.L."/>
            <person name="Allmer J."/>
            <person name="Balk J."/>
            <person name="Bisova K."/>
            <person name="Chen C.J."/>
            <person name="Elias M."/>
            <person name="Gendler K."/>
            <person name="Hauser C."/>
            <person name="Lamb M.R."/>
            <person name="Ledford H."/>
            <person name="Long J.C."/>
            <person name="Minagawa J."/>
            <person name="Page M.D."/>
            <person name="Pan J."/>
            <person name="Pootakham W."/>
            <person name="Roje S."/>
            <person name="Rose A."/>
            <person name="Stahlberg E."/>
            <person name="Terauchi A.M."/>
            <person name="Yang P."/>
            <person name="Ball S."/>
            <person name="Bowler C."/>
            <person name="Dieckmann C.L."/>
            <person name="Gladyshev V.N."/>
            <person name="Green P."/>
            <person name="Jorgensen R."/>
            <person name="Mayfield S."/>
            <person name="Mueller-Roeber B."/>
            <person name="Rajamani S."/>
            <person name="Sayre R.T."/>
            <person name="Brokstein P."/>
            <person name="Dubchak I."/>
            <person name="Goodstein D."/>
            <person name="Hornick L."/>
            <person name="Huang Y.W."/>
            <person name="Jhaveri J."/>
            <person name="Luo Y."/>
            <person name="Martinez D."/>
            <person name="Ngau W.C."/>
            <person name="Otillar B."/>
            <person name="Poliakov A."/>
            <person name="Porter A."/>
            <person name="Szajkowski L."/>
            <person name="Werner G."/>
            <person name="Zhou K."/>
            <person name="Grigoriev I.V."/>
            <person name="Rokhsar D.S."/>
            <person name="Grossman A.R."/>
        </authorList>
    </citation>
    <scope>NUCLEOTIDE SEQUENCE [LARGE SCALE GENOMIC DNA]</scope>
    <source>
        <strain evidence="7">CC-503</strain>
    </source>
</reference>
<organism evidence="6 7">
    <name type="scientific">Chlamydomonas reinhardtii</name>
    <name type="common">Chlamydomonas smithii</name>
    <dbReference type="NCBI Taxonomy" id="3055"/>
    <lineage>
        <taxon>Eukaryota</taxon>
        <taxon>Viridiplantae</taxon>
        <taxon>Chlorophyta</taxon>
        <taxon>core chlorophytes</taxon>
        <taxon>Chlorophyceae</taxon>
        <taxon>CS clade</taxon>
        <taxon>Chlamydomonadales</taxon>
        <taxon>Chlamydomonadaceae</taxon>
        <taxon>Chlamydomonas</taxon>
    </lineage>
</organism>
<dbReference type="GO" id="GO:0016567">
    <property type="term" value="P:protein ubiquitination"/>
    <property type="evidence" value="ECO:0000318"/>
    <property type="project" value="GO_Central"/>
</dbReference>
<sequence length="508" mass="52643">MDLLKQGSFRKGSAGSVTATGAVALGCGRVAGGRPRVHNPLLGCNSALHMPTLMSCASQQLHSTMRAALLAASGDAGRTGEVEQLHRHTAVPCETSRMLNPQAASRRGLLLGSATIAAAALTPWLGLDTGDAQAAAAAGALLHSRRSDVPCSLTIRNRSAMVVEARWVNYDGDEEPYATIPPGHEWTVDTFETHPWRFRDARTGGLVVEYVAARGPRLLQLTDTGAAEAEPAGSSAQGRGARQSQASDSPATRTGSGSPHAMDDVYADEDGSSEGAVTALQPEPPATGLAGGFDGLGHLQAEYTLATLLSVGILTREEQALLVLGLEAYPHPLTLLVGLLEAGSVIDAAGGSRGRRPSMLATWANTLQALGGKVERVVITRQVGGIFYARIVLSQPEQPQQSQPRGLGRPGAGSASSTGGRRIVSVDARPSDALSLALEAGVDVFVSRPVAQLVQRQYEDAERELPDLLLPPPEGGPPGLGLDEAGQYAAGRQLRSGAGQLAGEAMSA</sequence>
<comment type="function">
    <text evidence="3">Bifunctional nuclease with both RNase and DNase activities. Involved in basal defense response. Participates in abscisic acid-derived callose deposition following infection by a necrotrophic pathogen.</text>
</comment>
<comment type="similarity">
    <text evidence="1">Belongs to the bifunctional nuclease family.</text>
</comment>
<gene>
    <name evidence="6" type="ORF">CHLRE_16g663700v5</name>
</gene>
<evidence type="ECO:0000259" key="5">
    <source>
        <dbReference type="PROSITE" id="PS51658"/>
    </source>
</evidence>
<dbReference type="PROSITE" id="PS51257">
    <property type="entry name" value="PROKAR_LIPOPROTEIN"/>
    <property type="match status" value="1"/>
</dbReference>
<evidence type="ECO:0000313" key="7">
    <source>
        <dbReference type="Proteomes" id="UP000006906"/>
    </source>
</evidence>
<dbReference type="Gene3D" id="3.10.690.10">
    <property type="entry name" value="Bifunctional nuclease domain"/>
    <property type="match status" value="1"/>
</dbReference>
<dbReference type="PaxDb" id="3055-EDO97486"/>
<dbReference type="Pfam" id="PF01847">
    <property type="entry name" value="VHL"/>
    <property type="match status" value="1"/>
</dbReference>
<comment type="similarity">
    <text evidence="2">Belongs to the VHL family.</text>
</comment>
<dbReference type="Pfam" id="PF02577">
    <property type="entry name" value="BFN_dom"/>
    <property type="match status" value="1"/>
</dbReference>
<dbReference type="InterPro" id="IPR036104">
    <property type="entry name" value="BFN_sf"/>
</dbReference>
<dbReference type="InterPro" id="IPR036208">
    <property type="entry name" value="VHL_sf"/>
</dbReference>
<dbReference type="OrthoDB" id="413400at2759"/>
<dbReference type="SUPFAM" id="SSF49468">
    <property type="entry name" value="VHL"/>
    <property type="match status" value="1"/>
</dbReference>